<dbReference type="AlphaFoldDB" id="A0A7U2RA82"/>
<dbReference type="PANTHER" id="PTHR32305:SF15">
    <property type="entry name" value="PROTEIN RHSA-RELATED"/>
    <property type="match status" value="1"/>
</dbReference>
<gene>
    <name evidence="2" type="ORF">H0H26_00110</name>
</gene>
<dbReference type="InterPro" id="IPR050708">
    <property type="entry name" value="T6SS_VgrG/RHS"/>
</dbReference>
<protein>
    <recommendedName>
        <fullName evidence="4">RHS repeat-associated core domain-containing protein</fullName>
    </recommendedName>
</protein>
<reference evidence="2 3" key="1">
    <citation type="submission" date="2020-07" db="EMBL/GenBank/DDBJ databases">
        <title>Genomic characterization of Flavobacterium psychrophilum strains.</title>
        <authorList>
            <person name="Castillo D."/>
            <person name="Jorgensen J."/>
            <person name="Middelboe M."/>
        </authorList>
    </citation>
    <scope>NUCLEOTIDE SEQUENCE [LARGE SCALE GENOMIC DNA]</scope>
    <source>
        <strain evidence="2 3">FPS-R7</strain>
    </source>
</reference>
<evidence type="ECO:0000256" key="1">
    <source>
        <dbReference type="SAM" id="MobiDB-lite"/>
    </source>
</evidence>
<proteinExistence type="predicted"/>
<evidence type="ECO:0000313" key="2">
    <source>
        <dbReference type="EMBL" id="QRE04054.1"/>
    </source>
</evidence>
<sequence>MFEEHSSSFKSPYLFNGKELDRETNLTNFGARYLDMKTSLWLNVDPLAEKYPGVSSYVFCLNNPLIYVDPDGKEIILTGTVAERNTILSSLRKLTNDKLVINSSGVVSISRIGGENTGKRLSSGSSLIRELNKKGTNEKSVTISIGTPGSGNSESDINSTNAINGVGSNTTVNFDITSSPTILTENSVTGNVSGQSRPNEIGLGHELVHAVRSMKGEAVDYSTTDTHTYKDATGTSTTQTKPLEELQTSGLKPSRVPFNENKLRIEQGLDKRGAY</sequence>
<accession>A0A7U2RA82</accession>
<dbReference type="NCBIfam" id="TIGR03696">
    <property type="entry name" value="Rhs_assc_core"/>
    <property type="match status" value="1"/>
</dbReference>
<dbReference type="InterPro" id="IPR028208">
    <property type="entry name" value="Effector_pro_NleD-like"/>
</dbReference>
<name>A0A7U2RA82_FLAPS</name>
<feature type="region of interest" description="Disordered" evidence="1">
    <location>
        <begin position="226"/>
        <end position="259"/>
    </location>
</feature>
<dbReference type="Gene3D" id="2.180.10.10">
    <property type="entry name" value="RHS repeat-associated core"/>
    <property type="match status" value="1"/>
</dbReference>
<dbReference type="PANTHER" id="PTHR32305">
    <property type="match status" value="1"/>
</dbReference>
<evidence type="ECO:0008006" key="4">
    <source>
        <dbReference type="Google" id="ProtNLM"/>
    </source>
</evidence>
<dbReference type="Proteomes" id="UP000596329">
    <property type="component" value="Chromosome"/>
</dbReference>
<dbReference type="Pfam" id="PF14891">
    <property type="entry name" value="Peptidase_M91"/>
    <property type="match status" value="1"/>
</dbReference>
<evidence type="ECO:0000313" key="3">
    <source>
        <dbReference type="Proteomes" id="UP000596329"/>
    </source>
</evidence>
<organism evidence="2 3">
    <name type="scientific">Flavobacterium psychrophilum</name>
    <dbReference type="NCBI Taxonomy" id="96345"/>
    <lineage>
        <taxon>Bacteria</taxon>
        <taxon>Pseudomonadati</taxon>
        <taxon>Bacteroidota</taxon>
        <taxon>Flavobacteriia</taxon>
        <taxon>Flavobacteriales</taxon>
        <taxon>Flavobacteriaceae</taxon>
        <taxon>Flavobacterium</taxon>
    </lineage>
</organism>
<dbReference type="EMBL" id="CP059075">
    <property type="protein sequence ID" value="QRE04054.1"/>
    <property type="molecule type" value="Genomic_DNA"/>
</dbReference>
<dbReference type="InterPro" id="IPR022385">
    <property type="entry name" value="Rhs_assc_core"/>
</dbReference>
<feature type="compositionally biased region" description="Polar residues" evidence="1">
    <location>
        <begin position="233"/>
        <end position="251"/>
    </location>
</feature>